<evidence type="ECO:0000313" key="1">
    <source>
        <dbReference type="EMBL" id="KAH3684556.1"/>
    </source>
</evidence>
<dbReference type="AlphaFoldDB" id="A0A9P8TMQ9"/>
<proteinExistence type="predicted"/>
<keyword evidence="2" id="KW-1185">Reference proteome</keyword>
<sequence length="255" mass="27464">MWESGGDGVVVWTTLVTWEDGEVDWVFQVVKDFLTGLGVDGSDTLSEENHGTSWTSEGLVGGGGDNVGVFEWGWDHASSDQTGDVGHVDNQVGTNLVGDFSHSLVVDQSTVSRGTGNQHLWSEQDGVLLQGVVVNDTGFQVNSVWHGFEVGGNSRDLSGVGLVTVGQVTTVWQIQTHQSFVWLHDGLQFDSVNVLVTTVVTGTWVTFGVLVTHWSTQGIEDGGGGEVFRGDKDNGVSLTVDFILDDLFDFWIGVF</sequence>
<dbReference type="EMBL" id="JAEUBG010002406">
    <property type="protein sequence ID" value="KAH3684556.1"/>
    <property type="molecule type" value="Genomic_DNA"/>
</dbReference>
<accession>A0A9P8TMQ9</accession>
<protein>
    <submittedName>
        <fullName evidence="1">Uncharacterized protein</fullName>
    </submittedName>
</protein>
<organism evidence="1 2">
    <name type="scientific">Wickerhamomyces pijperi</name>
    <name type="common">Yeast</name>
    <name type="synonym">Pichia pijperi</name>
    <dbReference type="NCBI Taxonomy" id="599730"/>
    <lineage>
        <taxon>Eukaryota</taxon>
        <taxon>Fungi</taxon>
        <taxon>Dikarya</taxon>
        <taxon>Ascomycota</taxon>
        <taxon>Saccharomycotina</taxon>
        <taxon>Saccharomycetes</taxon>
        <taxon>Phaffomycetales</taxon>
        <taxon>Wickerhamomycetaceae</taxon>
        <taxon>Wickerhamomyces</taxon>
    </lineage>
</organism>
<name>A0A9P8TMQ9_WICPI</name>
<dbReference type="Proteomes" id="UP000774326">
    <property type="component" value="Unassembled WGS sequence"/>
</dbReference>
<reference evidence="1" key="1">
    <citation type="journal article" date="2021" name="Open Biol.">
        <title>Shared evolutionary footprints suggest mitochondrial oxidative damage underlies multiple complex I losses in fungi.</title>
        <authorList>
            <person name="Schikora-Tamarit M.A."/>
            <person name="Marcet-Houben M."/>
            <person name="Nosek J."/>
            <person name="Gabaldon T."/>
        </authorList>
    </citation>
    <scope>NUCLEOTIDE SEQUENCE</scope>
    <source>
        <strain evidence="1">CBS2887</strain>
    </source>
</reference>
<reference evidence="1" key="2">
    <citation type="submission" date="2021-01" db="EMBL/GenBank/DDBJ databases">
        <authorList>
            <person name="Schikora-Tamarit M.A."/>
        </authorList>
    </citation>
    <scope>NUCLEOTIDE SEQUENCE</scope>
    <source>
        <strain evidence="1">CBS2887</strain>
    </source>
</reference>
<gene>
    <name evidence="1" type="ORF">WICPIJ_004446</name>
</gene>
<comment type="caution">
    <text evidence="1">The sequence shown here is derived from an EMBL/GenBank/DDBJ whole genome shotgun (WGS) entry which is preliminary data.</text>
</comment>
<evidence type="ECO:0000313" key="2">
    <source>
        <dbReference type="Proteomes" id="UP000774326"/>
    </source>
</evidence>